<dbReference type="Proteomes" id="UP000271098">
    <property type="component" value="Unassembled WGS sequence"/>
</dbReference>
<evidence type="ECO:0000313" key="3">
    <source>
        <dbReference type="WBParaSite" id="GPUH_0002684901-mRNA-1"/>
    </source>
</evidence>
<proteinExistence type="predicted"/>
<accession>A0A183F0S8</accession>
<name>A0A183F0S8_9BILA</name>
<sequence>MSEDKTALLEQFEALHEQLMNSLTEMEKIRDIEV</sequence>
<dbReference type="EMBL" id="UYRT01114491">
    <property type="protein sequence ID" value="VDN49527.1"/>
    <property type="molecule type" value="Genomic_DNA"/>
</dbReference>
<reference evidence="1 2" key="2">
    <citation type="submission" date="2018-11" db="EMBL/GenBank/DDBJ databases">
        <authorList>
            <consortium name="Pathogen Informatics"/>
        </authorList>
    </citation>
    <scope>NUCLEOTIDE SEQUENCE [LARGE SCALE GENOMIC DNA]</scope>
</reference>
<keyword evidence="2" id="KW-1185">Reference proteome</keyword>
<dbReference type="AlphaFoldDB" id="A0A183F0S8"/>
<evidence type="ECO:0000313" key="2">
    <source>
        <dbReference type="Proteomes" id="UP000271098"/>
    </source>
</evidence>
<dbReference type="WBParaSite" id="GPUH_0002684901-mRNA-1">
    <property type="protein sequence ID" value="GPUH_0002684901-mRNA-1"/>
    <property type="gene ID" value="GPUH_0002684901"/>
</dbReference>
<reference evidence="3" key="1">
    <citation type="submission" date="2016-06" db="UniProtKB">
        <authorList>
            <consortium name="WormBaseParasite"/>
        </authorList>
    </citation>
    <scope>IDENTIFICATION</scope>
</reference>
<organism evidence="3">
    <name type="scientific">Gongylonema pulchrum</name>
    <dbReference type="NCBI Taxonomy" id="637853"/>
    <lineage>
        <taxon>Eukaryota</taxon>
        <taxon>Metazoa</taxon>
        <taxon>Ecdysozoa</taxon>
        <taxon>Nematoda</taxon>
        <taxon>Chromadorea</taxon>
        <taxon>Rhabditida</taxon>
        <taxon>Spirurina</taxon>
        <taxon>Spiruromorpha</taxon>
        <taxon>Spiruroidea</taxon>
        <taxon>Gongylonematidae</taxon>
        <taxon>Gongylonema</taxon>
    </lineage>
</organism>
<evidence type="ECO:0000313" key="1">
    <source>
        <dbReference type="EMBL" id="VDN49527.1"/>
    </source>
</evidence>
<protein>
    <submittedName>
        <fullName evidence="3">TraR/DksA family transcriptional regulator</fullName>
    </submittedName>
</protein>
<gene>
    <name evidence="1" type="ORF">GPUH_LOCUS26819</name>
</gene>